<evidence type="ECO:0000313" key="2">
    <source>
        <dbReference type="Proteomes" id="UP000712281"/>
    </source>
</evidence>
<protein>
    <submittedName>
        <fullName evidence="1">Uncharacterized protein</fullName>
    </submittedName>
</protein>
<proteinExistence type="predicted"/>
<gene>
    <name evidence="1" type="ORF">F2Q68_00039660</name>
</gene>
<sequence>MIKSPEPHLMAPPDTPLLHPLHNHNHHGFLHFVASADGKLLSMTVPLSMYEITEYT</sequence>
<comment type="caution">
    <text evidence="1">The sequence shown here is derived from an EMBL/GenBank/DDBJ whole genome shotgun (WGS) entry which is preliminary data.</text>
</comment>
<dbReference type="EMBL" id="QGKW02000007">
    <property type="protein sequence ID" value="KAF2617137.1"/>
    <property type="molecule type" value="Genomic_DNA"/>
</dbReference>
<evidence type="ECO:0000313" key="1">
    <source>
        <dbReference type="EMBL" id="KAF2617137.1"/>
    </source>
</evidence>
<reference evidence="1" key="1">
    <citation type="submission" date="2019-12" db="EMBL/GenBank/DDBJ databases">
        <title>Genome sequencing and annotation of Brassica cretica.</title>
        <authorList>
            <person name="Studholme D.J."/>
            <person name="Sarris P.F."/>
        </authorList>
    </citation>
    <scope>NUCLEOTIDE SEQUENCE</scope>
    <source>
        <strain evidence="1">PFS-001/15</strain>
        <tissue evidence="1">Leaf</tissue>
    </source>
</reference>
<dbReference type="Proteomes" id="UP000712281">
    <property type="component" value="Unassembled WGS sequence"/>
</dbReference>
<dbReference type="AlphaFoldDB" id="A0A8S9MF45"/>
<accession>A0A8S9MF45</accession>
<name>A0A8S9MF45_BRACR</name>
<organism evidence="1 2">
    <name type="scientific">Brassica cretica</name>
    <name type="common">Mustard</name>
    <dbReference type="NCBI Taxonomy" id="69181"/>
    <lineage>
        <taxon>Eukaryota</taxon>
        <taxon>Viridiplantae</taxon>
        <taxon>Streptophyta</taxon>
        <taxon>Embryophyta</taxon>
        <taxon>Tracheophyta</taxon>
        <taxon>Spermatophyta</taxon>
        <taxon>Magnoliopsida</taxon>
        <taxon>eudicotyledons</taxon>
        <taxon>Gunneridae</taxon>
        <taxon>Pentapetalae</taxon>
        <taxon>rosids</taxon>
        <taxon>malvids</taxon>
        <taxon>Brassicales</taxon>
        <taxon>Brassicaceae</taxon>
        <taxon>Brassiceae</taxon>
        <taxon>Brassica</taxon>
    </lineage>
</organism>